<evidence type="ECO:0000313" key="1">
    <source>
        <dbReference type="EMBL" id="ROS00200.1"/>
    </source>
</evidence>
<organism evidence="1 2">
    <name type="scientific">Sinobacterium caligoides</name>
    <dbReference type="NCBI Taxonomy" id="933926"/>
    <lineage>
        <taxon>Bacteria</taxon>
        <taxon>Pseudomonadati</taxon>
        <taxon>Pseudomonadota</taxon>
        <taxon>Gammaproteobacteria</taxon>
        <taxon>Cellvibrionales</taxon>
        <taxon>Spongiibacteraceae</taxon>
        <taxon>Sinobacterium</taxon>
    </lineage>
</organism>
<accession>A0A3N2DK70</accession>
<comment type="caution">
    <text evidence="1">The sequence shown here is derived from an EMBL/GenBank/DDBJ whole genome shotgun (WGS) entry which is preliminary data.</text>
</comment>
<name>A0A3N2DK70_9GAMM</name>
<gene>
    <name evidence="1" type="ORF">EDC56_2838</name>
</gene>
<evidence type="ECO:0000313" key="2">
    <source>
        <dbReference type="Proteomes" id="UP000275394"/>
    </source>
</evidence>
<dbReference type="Proteomes" id="UP000275394">
    <property type="component" value="Unassembled WGS sequence"/>
</dbReference>
<proteinExistence type="predicted"/>
<dbReference type="RefSeq" id="WP_148059417.1">
    <property type="nucleotide sequence ID" value="NZ_RKHR01000005.1"/>
</dbReference>
<dbReference type="EMBL" id="RKHR01000005">
    <property type="protein sequence ID" value="ROS00200.1"/>
    <property type="molecule type" value="Genomic_DNA"/>
</dbReference>
<dbReference type="AlphaFoldDB" id="A0A3N2DK70"/>
<reference evidence="1 2" key="1">
    <citation type="submission" date="2018-11" db="EMBL/GenBank/DDBJ databases">
        <title>Genomic Encyclopedia of Type Strains, Phase IV (KMG-IV): sequencing the most valuable type-strain genomes for metagenomic binning, comparative biology and taxonomic classification.</title>
        <authorList>
            <person name="Goeker M."/>
        </authorList>
    </citation>
    <scope>NUCLEOTIDE SEQUENCE [LARGE SCALE GENOMIC DNA]</scope>
    <source>
        <strain evidence="1 2">DSM 100316</strain>
    </source>
</reference>
<keyword evidence="2" id="KW-1185">Reference proteome</keyword>
<dbReference type="OrthoDB" id="7061890at2"/>
<sequence length="115" mass="12528">MAATQELHWQWPNDRTPDRVLQLTIDDIAPAKSGLFGILRTPSLIANMPEPQVVRGYLTDKPEQTITLTLPKVELGSLTEGDSAALGVIGDNICICVKKLMDGDDGITPESLCQR</sequence>
<protein>
    <submittedName>
        <fullName evidence="1">Uncharacterized protein</fullName>
    </submittedName>
</protein>